<accession>A0A7M3UPC2</accession>
<keyword evidence="2" id="KW-0040">ANK repeat</keyword>
<evidence type="ECO:0000313" key="3">
    <source>
        <dbReference type="EMBL" id="QOI90603.1"/>
    </source>
</evidence>
<dbReference type="InterPro" id="IPR036770">
    <property type="entry name" value="Ankyrin_rpt-contain_sf"/>
</dbReference>
<evidence type="ECO:0000256" key="1">
    <source>
        <dbReference type="ARBA" id="ARBA00022737"/>
    </source>
</evidence>
<reference evidence="3" key="1">
    <citation type="submission" date="2020-06" db="EMBL/GenBank/DDBJ databases">
        <title>Lateral gene transfer of anion-conducting channel rhodopsins between green algae and giant viruses.</title>
        <authorList>
            <person name="Rozenberg A."/>
            <person name="Oppermann J."/>
            <person name="Wietek J."/>
            <person name="Fernandez Lahore R.G."/>
            <person name="Sandaa R.-A."/>
            <person name="Bratbak G."/>
            <person name="Hegemann P."/>
            <person name="Beja O."/>
        </authorList>
    </citation>
    <scope>NUCLEOTIDE SEQUENCE</scope>
    <source>
        <strain evidence="3">01B</strain>
    </source>
</reference>
<organismHost>
    <name type="scientific">Pyramimonas plurioculata</name>
    <dbReference type="NCBI Taxonomy" id="36893"/>
</organismHost>
<gene>
    <name evidence="3" type="ORF">HWQ62_00472</name>
</gene>
<organism evidence="3">
    <name type="scientific">Pyramimonas orientalis virus</name>
    <name type="common">PoV01</name>
    <dbReference type="NCBI Taxonomy" id="455367"/>
    <lineage>
        <taxon>Viruses</taxon>
        <taxon>Varidnaviria</taxon>
        <taxon>Bamfordvirae</taxon>
        <taxon>Nucleocytoviricota</taxon>
        <taxon>Megaviricetes</taxon>
        <taxon>Imitervirales</taxon>
        <taxon>Allomimiviridae</taxon>
        <taxon>Heliosvirus</taxon>
        <taxon>Heliosvirus raunefjordenense</taxon>
    </lineage>
</organism>
<dbReference type="SUPFAM" id="SSF48403">
    <property type="entry name" value="Ankyrin repeat"/>
    <property type="match status" value="1"/>
</dbReference>
<proteinExistence type="predicted"/>
<dbReference type="PANTHER" id="PTHR24198:SF165">
    <property type="entry name" value="ANKYRIN REPEAT-CONTAINING PROTEIN-RELATED"/>
    <property type="match status" value="1"/>
</dbReference>
<dbReference type="PANTHER" id="PTHR24198">
    <property type="entry name" value="ANKYRIN REPEAT AND PROTEIN KINASE DOMAIN-CONTAINING PROTEIN"/>
    <property type="match status" value="1"/>
</dbReference>
<dbReference type="Gene3D" id="1.25.40.20">
    <property type="entry name" value="Ankyrin repeat-containing domain"/>
    <property type="match status" value="1"/>
</dbReference>
<dbReference type="SMART" id="SM00248">
    <property type="entry name" value="ANK"/>
    <property type="match status" value="3"/>
</dbReference>
<protein>
    <submittedName>
        <fullName evidence="3">Uncharacterized protein</fullName>
    </submittedName>
</protein>
<sequence length="210" mass="23907">MACTLYHTTGFMNVTSSHDLHIACFLDAVRDGNEEAVTTLLRLYNIDINDTSHYEAYFATPLMLAVQVNNVSMVRLVLNLGGDANICDYYDRTPLYVAINRQCDISIIQMLLEAGADLYVPVPVMPPDMSRTPLAEAERQGYPDVLSLVRRYTKGYRRWRQMKILALFIGKLMVQYRKSVVNVWQPGGVGYHCAHDDFQREAYQDTKTPS</sequence>
<name>A0A7M3UPC2_POV01</name>
<dbReference type="PROSITE" id="PS50088">
    <property type="entry name" value="ANK_REPEAT"/>
    <property type="match status" value="1"/>
</dbReference>
<evidence type="ECO:0000256" key="2">
    <source>
        <dbReference type="ARBA" id="ARBA00023043"/>
    </source>
</evidence>
<dbReference type="Pfam" id="PF12796">
    <property type="entry name" value="Ank_2"/>
    <property type="match status" value="1"/>
</dbReference>
<dbReference type="InterPro" id="IPR002110">
    <property type="entry name" value="Ankyrin_rpt"/>
</dbReference>
<keyword evidence="1" id="KW-0677">Repeat</keyword>
<dbReference type="PROSITE" id="PS50297">
    <property type="entry name" value="ANK_REP_REGION"/>
    <property type="match status" value="1"/>
</dbReference>
<dbReference type="EMBL" id="MT663542">
    <property type="protein sequence ID" value="QOI90603.1"/>
    <property type="molecule type" value="Genomic_DNA"/>
</dbReference>